<dbReference type="Gene3D" id="3.30.420.10">
    <property type="entry name" value="Ribonuclease H-like superfamily/Ribonuclease H"/>
    <property type="match status" value="1"/>
</dbReference>
<accession>A0AAW0SUD3</accession>
<feature type="domain" description="Mos1 transposase HTH" evidence="1">
    <location>
        <begin position="18"/>
        <end position="52"/>
    </location>
</feature>
<evidence type="ECO:0000313" key="2">
    <source>
        <dbReference type="EMBL" id="KAK8378519.1"/>
    </source>
</evidence>
<comment type="caution">
    <text evidence="2">The sequence shown here is derived from an EMBL/GenBank/DDBJ whole genome shotgun (WGS) entry which is preliminary data.</text>
</comment>
<protein>
    <recommendedName>
        <fullName evidence="1">Mos1 transposase HTH domain-containing protein</fullName>
    </recommendedName>
</protein>
<dbReference type="Pfam" id="PF01359">
    <property type="entry name" value="Transposase_1"/>
    <property type="match status" value="1"/>
</dbReference>
<dbReference type="PANTHER" id="PTHR46060:SF1">
    <property type="entry name" value="MARINER MOS1 TRANSPOSASE-LIKE PROTEIN"/>
    <property type="match status" value="1"/>
</dbReference>
<dbReference type="EMBL" id="JARAKH010000045">
    <property type="protein sequence ID" value="KAK8378519.1"/>
    <property type="molecule type" value="Genomic_DNA"/>
</dbReference>
<evidence type="ECO:0000313" key="3">
    <source>
        <dbReference type="Proteomes" id="UP001487740"/>
    </source>
</evidence>
<dbReference type="InterPro" id="IPR001888">
    <property type="entry name" value="Transposase_1"/>
</dbReference>
<dbReference type="GO" id="GO:0003676">
    <property type="term" value="F:nucleic acid binding"/>
    <property type="evidence" value="ECO:0007669"/>
    <property type="project" value="InterPro"/>
</dbReference>
<evidence type="ECO:0000259" key="1">
    <source>
        <dbReference type="Pfam" id="PF17906"/>
    </source>
</evidence>
<dbReference type="InterPro" id="IPR041426">
    <property type="entry name" value="Mos1_HTH"/>
</dbReference>
<dbReference type="AlphaFoldDB" id="A0AAW0SUD3"/>
<gene>
    <name evidence="2" type="ORF">O3P69_011193</name>
</gene>
<dbReference type="InterPro" id="IPR036397">
    <property type="entry name" value="RNaseH_sf"/>
</dbReference>
<dbReference type="Proteomes" id="UP001487740">
    <property type="component" value="Unassembled WGS sequence"/>
</dbReference>
<sequence length="291" mass="33690">MQLAEVGKIDKIEHGALIKFLIKEGKNVKEIYDRLVAVYNEATPSYATVNHWHKESLEDEPRLGRPSEATLEDTVDHVEAMIMKNRLLKRRTRPMQNPARFESRIVMGDEAWIQHWDPETKFESMTWNHKGFPTPLKFRNQSSAGKIMASIIWDAKGVLLVDFLPRGSTITGEYNAGVLGRLRDSIRQKRWGKSTRGVLLHDNAPVHKARHVQVALRDCGFEQFNHPPCSQDLDPSDYFLFCQLKSSFRKQRFHDDNEVKETVTMWMEKQLESFWLPGMYQLNYGMSIGGD</sequence>
<proteinExistence type="predicted"/>
<dbReference type="Pfam" id="PF17906">
    <property type="entry name" value="HTH_48"/>
    <property type="match status" value="1"/>
</dbReference>
<organism evidence="2 3">
    <name type="scientific">Scylla paramamosain</name>
    <name type="common">Mud crab</name>
    <dbReference type="NCBI Taxonomy" id="85552"/>
    <lineage>
        <taxon>Eukaryota</taxon>
        <taxon>Metazoa</taxon>
        <taxon>Ecdysozoa</taxon>
        <taxon>Arthropoda</taxon>
        <taxon>Crustacea</taxon>
        <taxon>Multicrustacea</taxon>
        <taxon>Malacostraca</taxon>
        <taxon>Eumalacostraca</taxon>
        <taxon>Eucarida</taxon>
        <taxon>Decapoda</taxon>
        <taxon>Pleocyemata</taxon>
        <taxon>Brachyura</taxon>
        <taxon>Eubrachyura</taxon>
        <taxon>Portunoidea</taxon>
        <taxon>Portunidae</taxon>
        <taxon>Portuninae</taxon>
        <taxon>Scylla</taxon>
    </lineage>
</organism>
<dbReference type="PANTHER" id="PTHR46060">
    <property type="entry name" value="MARINER MOS1 TRANSPOSASE-LIKE PROTEIN"/>
    <property type="match status" value="1"/>
</dbReference>
<dbReference type="Gene3D" id="1.10.10.1450">
    <property type="match status" value="1"/>
</dbReference>
<reference evidence="2 3" key="1">
    <citation type="submission" date="2023-03" db="EMBL/GenBank/DDBJ databases">
        <title>High-quality genome of Scylla paramamosain provides insights in environmental adaptation.</title>
        <authorList>
            <person name="Zhang L."/>
        </authorList>
    </citation>
    <scope>NUCLEOTIDE SEQUENCE [LARGE SCALE GENOMIC DNA]</scope>
    <source>
        <strain evidence="2">LZ_2023a</strain>
        <tissue evidence="2">Muscle</tissue>
    </source>
</reference>
<keyword evidence="3" id="KW-1185">Reference proteome</keyword>
<dbReference type="InterPro" id="IPR052709">
    <property type="entry name" value="Transposase-MT_Hybrid"/>
</dbReference>
<name>A0AAW0SUD3_SCYPA</name>